<dbReference type="OrthoDB" id="2048831at2"/>
<dbReference type="AlphaFoldDB" id="A0A1H3D5G4"/>
<dbReference type="RefSeq" id="WP_093754400.1">
    <property type="nucleotide sequence ID" value="NZ_FNNG01000014.1"/>
</dbReference>
<sequence length="290" mass="33218">MLKKKNLIKSAILLIMTFFLLTCIPMNKSYASDPITGNNSFETAYNFGYWKYKYGTAILPAGENEAYFSFTADSGERIMAQSTYRDEYWGMEITIYDEAGQLIDTRNNPVKPGYVPFIYAKCDPIKIRQKFYVKVTRGNYEGDMYFTVSFEDRIRTGHKTFNFPGTATNPGNKNYDPNGVDSNVLTLDLRNDTSIPNKAIVRSVTTSARQTPSQGNVHHWIMCSQTEHWYESKVSSSSSGHYYITVEDNLKVANVWNFKYNAKATAPSKMTNVKMDVEYEYDITDTYVPY</sequence>
<dbReference type="Proteomes" id="UP000198828">
    <property type="component" value="Unassembled WGS sequence"/>
</dbReference>
<keyword evidence="2" id="KW-1185">Reference proteome</keyword>
<proteinExistence type="predicted"/>
<gene>
    <name evidence="1" type="ORF">SAMN05660923_02609</name>
</gene>
<evidence type="ECO:0000313" key="2">
    <source>
        <dbReference type="Proteomes" id="UP000198828"/>
    </source>
</evidence>
<dbReference type="EMBL" id="FNNG01000014">
    <property type="protein sequence ID" value="SDX61651.1"/>
    <property type="molecule type" value="Genomic_DNA"/>
</dbReference>
<protein>
    <submittedName>
        <fullName evidence="1">Uncharacterized protein</fullName>
    </submittedName>
</protein>
<organism evidence="1 2">
    <name type="scientific">Tepidimicrobium xylanilyticum</name>
    <dbReference type="NCBI Taxonomy" id="1123352"/>
    <lineage>
        <taxon>Bacteria</taxon>
        <taxon>Bacillati</taxon>
        <taxon>Bacillota</taxon>
        <taxon>Tissierellia</taxon>
        <taxon>Tissierellales</taxon>
        <taxon>Tepidimicrobiaceae</taxon>
        <taxon>Tepidimicrobium</taxon>
    </lineage>
</organism>
<reference evidence="1 2" key="1">
    <citation type="submission" date="2016-10" db="EMBL/GenBank/DDBJ databases">
        <authorList>
            <person name="de Groot N.N."/>
        </authorList>
    </citation>
    <scope>NUCLEOTIDE SEQUENCE [LARGE SCALE GENOMIC DNA]</scope>
    <source>
        <strain evidence="1 2">DSM 23310</strain>
    </source>
</reference>
<evidence type="ECO:0000313" key="1">
    <source>
        <dbReference type="EMBL" id="SDX61651.1"/>
    </source>
</evidence>
<accession>A0A1H3D5G4</accession>
<name>A0A1H3D5G4_9FIRM</name>